<sequence>MASLKRTEYRIIDQAFGMGGGYVLDFSNRTLSDWFEDEFNIDIYADSYASRGDSKANRVRSFVDVEPAPLVARMLRALWKYRERMADYNAGTEARDKEQLFEVIAKLEDPALRLDDIKAHALRFDAAHIADQIRRMEGSIVKDPALAIGTAKELVESCFKTILRERGIDYDKEDLPQLGKKVFGALRLLPNDIPEAARGAKTIKTMLSNLATVVQGVAEIRSLYGTGHGRDGKVRGVTPRHARLAVGAATTLVNFAFESHLESPASESHVHKTS</sequence>
<dbReference type="OrthoDB" id="1395176at2"/>
<protein>
    <recommendedName>
        <fullName evidence="1">Abortive infection protein-like C-terminal domain-containing protein</fullName>
    </recommendedName>
</protein>
<proteinExistence type="predicted"/>
<dbReference type="Proteomes" id="UP000015531">
    <property type="component" value="Unassembled WGS sequence"/>
</dbReference>
<evidence type="ECO:0000313" key="2">
    <source>
        <dbReference type="EMBL" id="EQB17920.1"/>
    </source>
</evidence>
<dbReference type="Pfam" id="PF14355">
    <property type="entry name" value="Abi_C"/>
    <property type="match status" value="1"/>
</dbReference>
<dbReference type="PATRIC" id="fig|1331060.3.peg.656"/>
<dbReference type="RefSeq" id="WP_021224634.1">
    <property type="nucleotide sequence ID" value="NZ_ATDP01000063.1"/>
</dbReference>
<reference evidence="2 3" key="1">
    <citation type="journal article" date="2013" name="Genome Announc.">
        <title>Draft Genome Sequence of Sphingobium lactosutens Strain DS20T, Isolated from a Hexachlorocyclohexane Dumpsite.</title>
        <authorList>
            <person name="Kumar R."/>
            <person name="Dwivedi V."/>
            <person name="Negi V."/>
            <person name="Khurana J.P."/>
            <person name="Lal R."/>
        </authorList>
    </citation>
    <scope>NUCLEOTIDE SEQUENCE [LARGE SCALE GENOMIC DNA]</scope>
    <source>
        <strain evidence="2 3">DS20</strain>
    </source>
</reference>
<comment type="caution">
    <text evidence="2">The sequence shown here is derived from an EMBL/GenBank/DDBJ whole genome shotgun (WGS) entry which is preliminary data.</text>
</comment>
<gene>
    <name evidence="2" type="ORF">RLDS_03610</name>
</gene>
<feature type="domain" description="Abortive infection protein-like C-terminal" evidence="1">
    <location>
        <begin position="176"/>
        <end position="257"/>
    </location>
</feature>
<evidence type="ECO:0000259" key="1">
    <source>
        <dbReference type="Pfam" id="PF14355"/>
    </source>
</evidence>
<dbReference type="InterPro" id="IPR026001">
    <property type="entry name" value="Abi-like_C"/>
</dbReference>
<dbReference type="AlphaFoldDB" id="T0J1C6"/>
<name>T0J1C6_9SPHN</name>
<dbReference type="EMBL" id="ATDP01000063">
    <property type="protein sequence ID" value="EQB17920.1"/>
    <property type="molecule type" value="Genomic_DNA"/>
</dbReference>
<organism evidence="2 3">
    <name type="scientific">Sphingobium lactosutens DS20</name>
    <dbReference type="NCBI Taxonomy" id="1331060"/>
    <lineage>
        <taxon>Bacteria</taxon>
        <taxon>Pseudomonadati</taxon>
        <taxon>Pseudomonadota</taxon>
        <taxon>Alphaproteobacteria</taxon>
        <taxon>Sphingomonadales</taxon>
        <taxon>Sphingomonadaceae</taxon>
        <taxon>Sphingobium</taxon>
    </lineage>
</organism>
<dbReference type="eggNOG" id="COG1715">
    <property type="taxonomic scope" value="Bacteria"/>
</dbReference>
<keyword evidence="3" id="KW-1185">Reference proteome</keyword>
<evidence type="ECO:0000313" key="3">
    <source>
        <dbReference type="Proteomes" id="UP000015531"/>
    </source>
</evidence>
<accession>T0J1C6</accession>